<dbReference type="Gene3D" id="3.40.50.150">
    <property type="entry name" value="Vaccinia Virus protein VP39"/>
    <property type="match status" value="1"/>
</dbReference>
<dbReference type="Proteomes" id="UP000276984">
    <property type="component" value="Chromosome"/>
</dbReference>
<dbReference type="AlphaFoldDB" id="A0A494RF41"/>
<evidence type="ECO:0000256" key="4">
    <source>
        <dbReference type="ARBA" id="ARBA00022691"/>
    </source>
</evidence>
<gene>
    <name evidence="7" type="ORF">D8I30_06830</name>
</gene>
<sequence length="408" mass="46686">MTTTFYGGQKEKRANSSVLDLLLRLLSSNWTWGRLTLVLPDRTNRQLHGRTPGHAAVLVIRDARFAARVLRSGDIGFAEGYMAGEWDTPDLAVLLETLVNNYDHIRRLFDGNPLVNAINWLGHRLNRNSRRGSRRNIHAHYDLGNAFYCAWLDPSMTYSSARFERPDQPLQEAQRAKYASLARLMELQPGHSVLEIGCGWGGFAEFAAREVGAAVTGVTISREQHDYARRRMFEAGLAERADIRLIDYRDVEGRFDRVASIEMFEAVGREYWPTYFQKVRDVLKPGGRAGLQIITIQDALFDEYDSRTDFIQKYVFPGGSLPSEARMASVVARAGLNQTAVERFGLDYADTLAEWMRRFDAGWTEIRRNSETFDDRFRRLWRFYLAYCEAGFRSGRTDVIQIALDRAV</sequence>
<dbReference type="PANTHER" id="PTHR43667:SF2">
    <property type="entry name" value="FATTY ACID C-METHYL TRANSFERASE"/>
    <property type="match status" value="1"/>
</dbReference>
<keyword evidence="5" id="KW-0443">Lipid metabolism</keyword>
<dbReference type="CDD" id="cd02440">
    <property type="entry name" value="AdoMet_MTases"/>
    <property type="match status" value="1"/>
</dbReference>
<comment type="similarity">
    <text evidence="1">Belongs to the CFA/CMAS family.</text>
</comment>
<dbReference type="EMBL" id="CP032707">
    <property type="protein sequence ID" value="AYG94925.1"/>
    <property type="molecule type" value="Genomic_DNA"/>
</dbReference>
<dbReference type="OrthoDB" id="9782855at2"/>
<evidence type="ECO:0000256" key="5">
    <source>
        <dbReference type="ARBA" id="ARBA00023098"/>
    </source>
</evidence>
<dbReference type="InterPro" id="IPR003333">
    <property type="entry name" value="CMAS"/>
</dbReference>
<dbReference type="RefSeq" id="WP_121482073.1">
    <property type="nucleotide sequence ID" value="NZ_CP032707.1"/>
</dbReference>
<keyword evidence="2 7" id="KW-0489">Methyltransferase</keyword>
<dbReference type="PIRSF" id="PIRSF003085">
    <property type="entry name" value="CMAS"/>
    <property type="match status" value="1"/>
</dbReference>
<accession>A0A494RF41</accession>
<dbReference type="Pfam" id="PF02353">
    <property type="entry name" value="CMAS"/>
    <property type="match status" value="1"/>
</dbReference>
<dbReference type="GO" id="GO:0008610">
    <property type="term" value="P:lipid biosynthetic process"/>
    <property type="evidence" value="ECO:0007669"/>
    <property type="project" value="InterPro"/>
</dbReference>
<evidence type="ECO:0000256" key="6">
    <source>
        <dbReference type="PIRSR" id="PIRSR003085-1"/>
    </source>
</evidence>
<proteinExistence type="inferred from homology"/>
<dbReference type="SUPFAM" id="SSF53335">
    <property type="entry name" value="S-adenosyl-L-methionine-dependent methyltransferases"/>
    <property type="match status" value="1"/>
</dbReference>
<reference evidence="7 8" key="1">
    <citation type="submission" date="2018-10" db="EMBL/GenBank/DDBJ databases">
        <title>Complete genome sequence of Brevundimonas naejangsanensis BRV3.</title>
        <authorList>
            <person name="Berrios L."/>
            <person name="Ely B."/>
        </authorList>
    </citation>
    <scope>NUCLEOTIDE SEQUENCE [LARGE SCALE GENOMIC DNA]</scope>
    <source>
        <strain evidence="7 8">BRV3</strain>
    </source>
</reference>
<evidence type="ECO:0000256" key="1">
    <source>
        <dbReference type="ARBA" id="ARBA00010815"/>
    </source>
</evidence>
<dbReference type="PANTHER" id="PTHR43667">
    <property type="entry name" value="CYCLOPROPANE-FATTY-ACYL-PHOSPHOLIPID SYNTHASE"/>
    <property type="match status" value="1"/>
</dbReference>
<keyword evidence="8" id="KW-1185">Reference proteome</keyword>
<feature type="active site" evidence="6">
    <location>
        <position position="388"/>
    </location>
</feature>
<keyword evidence="3 7" id="KW-0808">Transferase</keyword>
<protein>
    <submittedName>
        <fullName evidence="7">Class I SAM-dependent methyltransferase</fullName>
    </submittedName>
</protein>
<organism evidence="7 8">
    <name type="scientific">Brevundimonas naejangsanensis</name>
    <dbReference type="NCBI Taxonomy" id="588932"/>
    <lineage>
        <taxon>Bacteria</taxon>
        <taxon>Pseudomonadati</taxon>
        <taxon>Pseudomonadota</taxon>
        <taxon>Alphaproteobacteria</taxon>
        <taxon>Caulobacterales</taxon>
        <taxon>Caulobacteraceae</taxon>
        <taxon>Brevundimonas</taxon>
    </lineage>
</organism>
<dbReference type="GO" id="GO:0008168">
    <property type="term" value="F:methyltransferase activity"/>
    <property type="evidence" value="ECO:0007669"/>
    <property type="project" value="UniProtKB-KW"/>
</dbReference>
<evidence type="ECO:0000313" key="7">
    <source>
        <dbReference type="EMBL" id="AYG94925.1"/>
    </source>
</evidence>
<dbReference type="GO" id="GO:0032259">
    <property type="term" value="P:methylation"/>
    <property type="evidence" value="ECO:0007669"/>
    <property type="project" value="UniProtKB-KW"/>
</dbReference>
<evidence type="ECO:0000256" key="3">
    <source>
        <dbReference type="ARBA" id="ARBA00022679"/>
    </source>
</evidence>
<dbReference type="InterPro" id="IPR050723">
    <property type="entry name" value="CFA/CMAS"/>
</dbReference>
<name>A0A494RF41_9CAUL</name>
<keyword evidence="4" id="KW-0949">S-adenosyl-L-methionine</keyword>
<evidence type="ECO:0000313" key="8">
    <source>
        <dbReference type="Proteomes" id="UP000276984"/>
    </source>
</evidence>
<evidence type="ECO:0000256" key="2">
    <source>
        <dbReference type="ARBA" id="ARBA00022603"/>
    </source>
</evidence>
<dbReference type="InterPro" id="IPR029063">
    <property type="entry name" value="SAM-dependent_MTases_sf"/>
</dbReference>